<evidence type="ECO:0000313" key="4">
    <source>
        <dbReference type="Proteomes" id="UP001146439"/>
    </source>
</evidence>
<dbReference type="Gene3D" id="3.40.50.1110">
    <property type="entry name" value="SGNH hydrolase"/>
    <property type="match status" value="1"/>
</dbReference>
<keyword evidence="1" id="KW-0732">Signal</keyword>
<dbReference type="Pfam" id="PF13472">
    <property type="entry name" value="Lipase_GDSL_2"/>
    <property type="match status" value="1"/>
</dbReference>
<feature type="chain" id="PRO_5040737276" evidence="1">
    <location>
        <begin position="27"/>
        <end position="272"/>
    </location>
</feature>
<reference evidence="3" key="1">
    <citation type="submission" date="2022-02" db="EMBL/GenBank/DDBJ databases">
        <title>Corynebacterium sp. from urogenital microbiome.</title>
        <authorList>
            <person name="Cappelli E.A."/>
            <person name="Ribeiro T.G."/>
            <person name="Peixe L."/>
        </authorList>
    </citation>
    <scope>NUCLEOTIDE SEQUENCE</scope>
    <source>
        <strain evidence="3">C21Ua_68</strain>
    </source>
</reference>
<dbReference type="AlphaFoldDB" id="A0A9X3RNA9"/>
<feature type="domain" description="SGNH hydrolase-type esterase" evidence="2">
    <location>
        <begin position="67"/>
        <end position="258"/>
    </location>
</feature>
<proteinExistence type="predicted"/>
<gene>
    <name evidence="3" type="ORF">L8V22_11415</name>
</gene>
<comment type="caution">
    <text evidence="3">The sequence shown here is derived from an EMBL/GenBank/DDBJ whole genome shotgun (WGS) entry which is preliminary data.</text>
</comment>
<dbReference type="SUPFAM" id="SSF52266">
    <property type="entry name" value="SGNH hydrolase"/>
    <property type="match status" value="1"/>
</dbReference>
<feature type="signal peptide" evidence="1">
    <location>
        <begin position="1"/>
        <end position="26"/>
    </location>
</feature>
<evidence type="ECO:0000313" key="3">
    <source>
        <dbReference type="EMBL" id="MCZ9297142.1"/>
    </source>
</evidence>
<evidence type="ECO:0000259" key="2">
    <source>
        <dbReference type="Pfam" id="PF13472"/>
    </source>
</evidence>
<protein>
    <submittedName>
        <fullName evidence="3">GDSL-type esterase/lipase family protein</fullName>
    </submittedName>
</protein>
<dbReference type="RefSeq" id="WP_238802249.1">
    <property type="nucleotide sequence ID" value="NZ_JAKMUZ010000032.1"/>
</dbReference>
<evidence type="ECO:0000256" key="1">
    <source>
        <dbReference type="SAM" id="SignalP"/>
    </source>
</evidence>
<organism evidence="3 4">
    <name type="scientific">Corynebacterium yonathiae</name>
    <dbReference type="NCBI Taxonomy" id="2913504"/>
    <lineage>
        <taxon>Bacteria</taxon>
        <taxon>Bacillati</taxon>
        <taxon>Actinomycetota</taxon>
        <taxon>Actinomycetes</taxon>
        <taxon>Mycobacteriales</taxon>
        <taxon>Corynebacteriaceae</taxon>
        <taxon>Corynebacterium</taxon>
    </lineage>
</organism>
<name>A0A9X3RNA9_9CORY</name>
<accession>A0A9X3RNA9</accession>
<dbReference type="InterPro" id="IPR013830">
    <property type="entry name" value="SGNH_hydro"/>
</dbReference>
<dbReference type="Proteomes" id="UP001146439">
    <property type="component" value="Unassembled WGS sequence"/>
</dbReference>
<sequence>MRLHTKIVATTVTAAALMAGNVTATAAIPGNTVLTGDSVVANPTLPDFLQNKAKAKANTGVGCVTDGSIADEIANASGGTHVDQYQCAGASFATGGIHIEDALRTAAHRGDLNPQTKNVVIVAGANDTYPYGADVAASDHAIRAGLRNAINVAHHHAPKAKVIVVGYPHVSFNSVYCYNSGLGSSNPFPVPAVSIEQTEQRLQKTLREVAQQNNATFLDAWPMSLGHEACSPDRWWVNLVDIMPPAPGNLPLHLNANGTHAYGQLIGHNIVH</sequence>
<dbReference type="InterPro" id="IPR036514">
    <property type="entry name" value="SGNH_hydro_sf"/>
</dbReference>
<dbReference type="EMBL" id="JAKMUZ010000032">
    <property type="protein sequence ID" value="MCZ9297142.1"/>
    <property type="molecule type" value="Genomic_DNA"/>
</dbReference>